<organism evidence="1 2">
    <name type="scientific">Advenella kashmirensis</name>
    <dbReference type="NCBI Taxonomy" id="310575"/>
    <lineage>
        <taxon>Bacteria</taxon>
        <taxon>Pseudomonadati</taxon>
        <taxon>Pseudomonadota</taxon>
        <taxon>Betaproteobacteria</taxon>
        <taxon>Burkholderiales</taxon>
        <taxon>Alcaligenaceae</taxon>
    </lineage>
</organism>
<evidence type="ECO:0000313" key="1">
    <source>
        <dbReference type="EMBL" id="HBP30055.1"/>
    </source>
</evidence>
<reference evidence="1 2" key="1">
    <citation type="journal article" date="2018" name="Nat. Biotechnol.">
        <title>A standardized bacterial taxonomy based on genome phylogeny substantially revises the tree of life.</title>
        <authorList>
            <person name="Parks D.H."/>
            <person name="Chuvochina M."/>
            <person name="Waite D.W."/>
            <person name="Rinke C."/>
            <person name="Skarshewski A."/>
            <person name="Chaumeil P.A."/>
            <person name="Hugenholtz P."/>
        </authorList>
    </citation>
    <scope>NUCLEOTIDE SEQUENCE [LARGE SCALE GENOMIC DNA]</scope>
    <source>
        <strain evidence="1">UBA10707</strain>
    </source>
</reference>
<evidence type="ECO:0000313" key="2">
    <source>
        <dbReference type="Proteomes" id="UP000264036"/>
    </source>
</evidence>
<gene>
    <name evidence="1" type="ORF">DD666_11635</name>
</gene>
<proteinExistence type="predicted"/>
<dbReference type="Proteomes" id="UP000264036">
    <property type="component" value="Unassembled WGS sequence"/>
</dbReference>
<feature type="non-terminal residue" evidence="1">
    <location>
        <position position="61"/>
    </location>
</feature>
<comment type="caution">
    <text evidence="1">The sequence shown here is derived from an EMBL/GenBank/DDBJ whole genome shotgun (WGS) entry which is preliminary data.</text>
</comment>
<accession>A0A356LHR2</accession>
<protein>
    <submittedName>
        <fullName evidence="1">Uncharacterized protein</fullName>
    </submittedName>
</protein>
<dbReference type="AlphaFoldDB" id="A0A356LHR2"/>
<sequence>MYANIPENACVVGANGFVETTVSAFSGSQGGLRRAGVVQPAAYRTLRMQGRRRRCDLAADV</sequence>
<dbReference type="EMBL" id="DOEK01000028">
    <property type="protein sequence ID" value="HBP30055.1"/>
    <property type="molecule type" value="Genomic_DNA"/>
</dbReference>
<name>A0A356LHR2_9BURK</name>